<dbReference type="PANTHER" id="PTHR47926">
    <property type="entry name" value="PENTATRICOPEPTIDE REPEAT-CONTAINING PROTEIN"/>
    <property type="match status" value="1"/>
</dbReference>
<dbReference type="EMBL" id="BDDD01007682">
    <property type="protein sequence ID" value="GAV91592.1"/>
    <property type="molecule type" value="Genomic_DNA"/>
</dbReference>
<dbReference type="Proteomes" id="UP000187406">
    <property type="component" value="Unassembled WGS sequence"/>
</dbReference>
<accession>A0A1Q3DGL9</accession>
<protein>
    <submittedName>
        <fullName evidence="4">PPR domain-containing protein/PPR_2 domain-containing protein/PPR_3 domain-containing protein</fullName>
    </submittedName>
</protein>
<dbReference type="InterPro" id="IPR011990">
    <property type="entry name" value="TPR-like_helical_dom_sf"/>
</dbReference>
<dbReference type="GO" id="GO:0003723">
    <property type="term" value="F:RNA binding"/>
    <property type="evidence" value="ECO:0007669"/>
    <property type="project" value="InterPro"/>
</dbReference>
<feature type="repeat" description="PPR" evidence="3">
    <location>
        <begin position="396"/>
        <end position="430"/>
    </location>
</feature>
<dbReference type="FunCoup" id="A0A1Q3DGL9">
    <property type="interactions" value="374"/>
</dbReference>
<dbReference type="InParanoid" id="A0A1Q3DGL9"/>
<dbReference type="PROSITE" id="PS51375">
    <property type="entry name" value="PPR"/>
    <property type="match status" value="4"/>
</dbReference>
<dbReference type="InterPro" id="IPR046960">
    <property type="entry name" value="PPR_At4g14850-like_plant"/>
</dbReference>
<dbReference type="FunFam" id="1.25.40.10:FF:000393">
    <property type="entry name" value="Pentatricopeptide repeat-containing protein At1g20230"/>
    <property type="match status" value="1"/>
</dbReference>
<dbReference type="Pfam" id="PF20431">
    <property type="entry name" value="E_motif"/>
    <property type="match status" value="1"/>
</dbReference>
<dbReference type="Pfam" id="PF01535">
    <property type="entry name" value="PPR"/>
    <property type="match status" value="7"/>
</dbReference>
<comment type="caution">
    <text evidence="4">The sequence shown here is derived from an EMBL/GenBank/DDBJ whole genome shotgun (WGS) entry which is preliminary data.</text>
</comment>
<feature type="repeat" description="PPR" evidence="3">
    <location>
        <begin position="431"/>
        <end position="466"/>
    </location>
</feature>
<keyword evidence="1" id="KW-0677">Repeat</keyword>
<dbReference type="AlphaFoldDB" id="A0A1Q3DGL9"/>
<gene>
    <name evidence="4" type="ORF">CFOL_v3_34984</name>
</gene>
<dbReference type="InterPro" id="IPR002885">
    <property type="entry name" value="PPR_rpt"/>
</dbReference>
<dbReference type="FunFam" id="1.25.40.10:FF:000280">
    <property type="entry name" value="Pentatricopeptide repeat-containing protein"/>
    <property type="match status" value="1"/>
</dbReference>
<feature type="repeat" description="PPR" evidence="3">
    <location>
        <begin position="155"/>
        <end position="189"/>
    </location>
</feature>
<reference evidence="5" key="1">
    <citation type="submission" date="2016-04" db="EMBL/GenBank/DDBJ databases">
        <title>Cephalotus genome sequencing.</title>
        <authorList>
            <person name="Fukushima K."/>
            <person name="Hasebe M."/>
            <person name="Fang X."/>
        </authorList>
    </citation>
    <scope>NUCLEOTIDE SEQUENCE [LARGE SCALE GENOMIC DNA]</scope>
    <source>
        <strain evidence="5">cv. St1</strain>
    </source>
</reference>
<evidence type="ECO:0000313" key="5">
    <source>
        <dbReference type="Proteomes" id="UP000187406"/>
    </source>
</evidence>
<evidence type="ECO:0000313" key="4">
    <source>
        <dbReference type="EMBL" id="GAV91592.1"/>
    </source>
</evidence>
<feature type="non-terminal residue" evidence="4">
    <location>
        <position position="1"/>
    </location>
</feature>
<dbReference type="PANTHER" id="PTHR47926:SF389">
    <property type="entry name" value="PENTATRICOPEPTIDE PROTEIN-RELATED"/>
    <property type="match status" value="1"/>
</dbReference>
<dbReference type="Gene3D" id="1.25.40.10">
    <property type="entry name" value="Tetratricopeptide repeat domain"/>
    <property type="match status" value="3"/>
</dbReference>
<evidence type="ECO:0000256" key="2">
    <source>
        <dbReference type="ARBA" id="ARBA00061659"/>
    </source>
</evidence>
<dbReference type="NCBIfam" id="TIGR00756">
    <property type="entry name" value="PPR"/>
    <property type="match status" value="4"/>
</dbReference>
<dbReference type="Pfam" id="PF13041">
    <property type="entry name" value="PPR_2"/>
    <property type="match status" value="1"/>
</dbReference>
<name>A0A1Q3DGL9_CEPFO</name>
<evidence type="ECO:0000256" key="1">
    <source>
        <dbReference type="ARBA" id="ARBA00022737"/>
    </source>
</evidence>
<feature type="non-terminal residue" evidence="4">
    <location>
        <position position="603"/>
    </location>
</feature>
<keyword evidence="5" id="KW-1185">Reference proteome</keyword>
<dbReference type="FunFam" id="1.25.40.10:FF:000031">
    <property type="entry name" value="Pentatricopeptide repeat-containing protein mitochondrial"/>
    <property type="match status" value="1"/>
</dbReference>
<dbReference type="OrthoDB" id="881013at2759"/>
<proteinExistence type="inferred from homology"/>
<sequence>TLHQHKQAHARLVITGAYRSAFLAARQVSVYARYGLVFYAQKVFETTPFECLSNLLLWNSILRANVTYGFYVNALKLYNKMRKLGVFGDGFTFPLIIRACALMVSVHLCINLHNHVVHMGFQNHLHVVNELIGMYSKLRQMDCARNLFNRMPARSYISWNTMVSGFELKCHCDGALEMFRRMEFEGLEPNLVTWTSLLSSHARCGLLEEVMKLFGKMRTRGIGATAEALAVVLSVCSDLAWSDMGMAIHGFVIKGGFGDYLFVKNALICLYGKHGLIGDAKKLFLATVNKNSVSWNALITSYADAFASQGREEESLDLFRQMQFAKVMANSVTLSSVLSVCAESAALNLGREIHGHAIKTLINKNILVENGLVNMYTKCGTLKEGYLVFEKMDKKDLISWNSMITGYGMHGLGENALATFDQMIKSGFKLDGVTFVAVLSACSHSGLIAEGCRLFDMMIRENSIQPQMDHYSCMVDLLGRAGLLQEASDIVKNMPMEPNASVWGALLNSCRMHRDTEIAEETASQVFGLNSTTVGYMLLSNIYAASGRWEDSARVRVSARTKGLKKIPGQGWIQVKKNVQMFSAGNTIERDTYEVYGILEELT</sequence>
<dbReference type="InterPro" id="IPR046848">
    <property type="entry name" value="E_motif"/>
</dbReference>
<feature type="repeat" description="PPR" evidence="3">
    <location>
        <begin position="190"/>
        <end position="224"/>
    </location>
</feature>
<dbReference type="GO" id="GO:0009451">
    <property type="term" value="P:RNA modification"/>
    <property type="evidence" value="ECO:0007669"/>
    <property type="project" value="InterPro"/>
</dbReference>
<evidence type="ECO:0000256" key="3">
    <source>
        <dbReference type="PROSITE-ProRule" id="PRU00708"/>
    </source>
</evidence>
<organism evidence="4 5">
    <name type="scientific">Cephalotus follicularis</name>
    <name type="common">Albany pitcher plant</name>
    <dbReference type="NCBI Taxonomy" id="3775"/>
    <lineage>
        <taxon>Eukaryota</taxon>
        <taxon>Viridiplantae</taxon>
        <taxon>Streptophyta</taxon>
        <taxon>Embryophyta</taxon>
        <taxon>Tracheophyta</taxon>
        <taxon>Spermatophyta</taxon>
        <taxon>Magnoliopsida</taxon>
        <taxon>eudicotyledons</taxon>
        <taxon>Gunneridae</taxon>
        <taxon>Pentapetalae</taxon>
        <taxon>rosids</taxon>
        <taxon>fabids</taxon>
        <taxon>Oxalidales</taxon>
        <taxon>Cephalotaceae</taxon>
        <taxon>Cephalotus</taxon>
    </lineage>
</organism>
<comment type="similarity">
    <text evidence="2">Belongs to the PPR family. PCMP-E subfamily.</text>
</comment>